<keyword evidence="9" id="KW-1185">Reference proteome</keyword>
<dbReference type="PANTHER" id="PTHR38107">
    <property type="match status" value="1"/>
</dbReference>
<dbReference type="InterPro" id="IPR033907">
    <property type="entry name" value="Endolysin_autolysin"/>
</dbReference>
<dbReference type="OrthoDB" id="5358886at2759"/>
<dbReference type="InterPro" id="IPR023346">
    <property type="entry name" value="Lysozyme-like_dom_sf"/>
</dbReference>
<evidence type="ECO:0008006" key="10">
    <source>
        <dbReference type="Google" id="ProtNLM"/>
    </source>
</evidence>
<evidence type="ECO:0000313" key="8">
    <source>
        <dbReference type="EMBL" id="KAG0263389.1"/>
    </source>
</evidence>
<reference evidence="8" key="1">
    <citation type="journal article" date="2020" name="Fungal Divers.">
        <title>Resolving the Mortierellaceae phylogeny through synthesis of multi-gene phylogenetics and phylogenomics.</title>
        <authorList>
            <person name="Vandepol N."/>
            <person name="Liber J."/>
            <person name="Desiro A."/>
            <person name="Na H."/>
            <person name="Kennedy M."/>
            <person name="Barry K."/>
            <person name="Grigoriev I.V."/>
            <person name="Miller A.N."/>
            <person name="O'Donnell K."/>
            <person name="Stajich J.E."/>
            <person name="Bonito G."/>
        </authorList>
    </citation>
    <scope>NUCLEOTIDE SEQUENCE</scope>
    <source>
        <strain evidence="8">BC1065</strain>
    </source>
</reference>
<dbReference type="Pfam" id="PF00959">
    <property type="entry name" value="Phage_lysozyme"/>
    <property type="match status" value="1"/>
</dbReference>
<feature type="chain" id="PRO_5040230570" description="Lysozyme" evidence="7">
    <location>
        <begin position="20"/>
        <end position="184"/>
    </location>
</feature>
<keyword evidence="2" id="KW-0929">Antimicrobial</keyword>
<dbReference type="Gene3D" id="1.10.530.40">
    <property type="match status" value="1"/>
</dbReference>
<dbReference type="HAMAP" id="MF_04110">
    <property type="entry name" value="ENDOLYSIN_T4"/>
    <property type="match status" value="1"/>
</dbReference>
<evidence type="ECO:0000313" key="9">
    <source>
        <dbReference type="Proteomes" id="UP000807716"/>
    </source>
</evidence>
<evidence type="ECO:0000256" key="2">
    <source>
        <dbReference type="ARBA" id="ARBA00022529"/>
    </source>
</evidence>
<proteinExistence type="inferred from homology"/>
<comment type="caution">
    <text evidence="8">The sequence shown here is derived from an EMBL/GenBank/DDBJ whole genome shotgun (WGS) entry which is preliminary data.</text>
</comment>
<dbReference type="GO" id="GO:0042742">
    <property type="term" value="P:defense response to bacterium"/>
    <property type="evidence" value="ECO:0007669"/>
    <property type="project" value="UniProtKB-KW"/>
</dbReference>
<dbReference type="AlphaFoldDB" id="A0A9P6U7U9"/>
<feature type="signal peptide" evidence="7">
    <location>
        <begin position="1"/>
        <end position="19"/>
    </location>
</feature>
<keyword evidence="5" id="KW-1035">Host cytoplasm</keyword>
<dbReference type="GO" id="GO:0009253">
    <property type="term" value="P:peptidoglycan catabolic process"/>
    <property type="evidence" value="ECO:0007669"/>
    <property type="project" value="InterPro"/>
</dbReference>
<name>A0A9P6U7U9_9FUNG</name>
<evidence type="ECO:0000256" key="4">
    <source>
        <dbReference type="ARBA" id="ARBA00022801"/>
    </source>
</evidence>
<dbReference type="CDD" id="cd00737">
    <property type="entry name" value="lyz_endolysin_autolysin"/>
    <property type="match status" value="1"/>
</dbReference>
<accession>A0A9P6U7U9</accession>
<comment type="catalytic activity">
    <reaction evidence="1">
        <text>Hydrolysis of (1-&gt;4)-beta-linkages between N-acetylmuramic acid and N-acetyl-D-glucosamine residues in a peptidoglycan and between N-acetyl-D-glucosamine residues in chitodextrins.</text>
        <dbReference type="EC" id="3.2.1.17"/>
    </reaction>
</comment>
<evidence type="ECO:0000256" key="6">
    <source>
        <dbReference type="ARBA" id="ARBA00023295"/>
    </source>
</evidence>
<dbReference type="SUPFAM" id="SSF53955">
    <property type="entry name" value="Lysozyme-like"/>
    <property type="match status" value="1"/>
</dbReference>
<keyword evidence="7" id="KW-0732">Signal</keyword>
<protein>
    <recommendedName>
        <fullName evidence="10">Lysozyme</fullName>
    </recommendedName>
</protein>
<dbReference type="GO" id="GO:0003796">
    <property type="term" value="F:lysozyme activity"/>
    <property type="evidence" value="ECO:0007669"/>
    <property type="project" value="UniProtKB-EC"/>
</dbReference>
<dbReference type="GO" id="GO:0031640">
    <property type="term" value="P:killing of cells of another organism"/>
    <property type="evidence" value="ECO:0007669"/>
    <property type="project" value="UniProtKB-KW"/>
</dbReference>
<dbReference type="Proteomes" id="UP000807716">
    <property type="component" value="Unassembled WGS sequence"/>
</dbReference>
<dbReference type="EMBL" id="JAAAJB010000162">
    <property type="protein sequence ID" value="KAG0263389.1"/>
    <property type="molecule type" value="Genomic_DNA"/>
</dbReference>
<sequence>MKFSLALVTIAATIGATMAAPCTLINDAGIKHVKHFEGFVARPAPDPVGLPTVGYGHLCQQKNCAEVKYKFPLTEATATQLLKDDLPKYTSCLGKALGAKVSLNQNQWAALTSWTFNVGCGAMRSSDLVKRLNAGQNAITVASEELPRWNKGGGKVLPGLVRRRKAEVDLFKVANSAKAFPHCS</sequence>
<keyword evidence="3" id="KW-0081">Bacteriolytic enzyme</keyword>
<dbReference type="PANTHER" id="PTHR38107:SF3">
    <property type="entry name" value="LYSOZYME RRRD-RELATED"/>
    <property type="match status" value="1"/>
</dbReference>
<evidence type="ECO:0000256" key="7">
    <source>
        <dbReference type="SAM" id="SignalP"/>
    </source>
</evidence>
<dbReference type="GO" id="GO:0016998">
    <property type="term" value="P:cell wall macromolecule catabolic process"/>
    <property type="evidence" value="ECO:0007669"/>
    <property type="project" value="InterPro"/>
</dbReference>
<dbReference type="InterPro" id="IPR051018">
    <property type="entry name" value="Bacteriophage_GH24"/>
</dbReference>
<keyword evidence="4" id="KW-0378">Hydrolase</keyword>
<evidence type="ECO:0000256" key="1">
    <source>
        <dbReference type="ARBA" id="ARBA00000632"/>
    </source>
</evidence>
<keyword evidence="6" id="KW-0326">Glycosidase</keyword>
<evidence type="ECO:0000256" key="3">
    <source>
        <dbReference type="ARBA" id="ARBA00022638"/>
    </source>
</evidence>
<gene>
    <name evidence="8" type="ORF">DFQ27_001782</name>
</gene>
<organism evidence="8 9">
    <name type="scientific">Actinomortierella ambigua</name>
    <dbReference type="NCBI Taxonomy" id="1343610"/>
    <lineage>
        <taxon>Eukaryota</taxon>
        <taxon>Fungi</taxon>
        <taxon>Fungi incertae sedis</taxon>
        <taxon>Mucoromycota</taxon>
        <taxon>Mortierellomycotina</taxon>
        <taxon>Mortierellomycetes</taxon>
        <taxon>Mortierellales</taxon>
        <taxon>Mortierellaceae</taxon>
        <taxon>Actinomortierella</taxon>
    </lineage>
</organism>
<dbReference type="InterPro" id="IPR002196">
    <property type="entry name" value="Glyco_hydro_24"/>
</dbReference>
<dbReference type="InterPro" id="IPR023347">
    <property type="entry name" value="Lysozyme_dom_sf"/>
</dbReference>
<evidence type="ECO:0000256" key="5">
    <source>
        <dbReference type="ARBA" id="ARBA00023200"/>
    </source>
</evidence>
<dbReference type="InterPro" id="IPR034690">
    <property type="entry name" value="Endolysin_T4_type"/>
</dbReference>